<dbReference type="Proteomes" id="UP000756132">
    <property type="component" value="Chromosome 6"/>
</dbReference>
<dbReference type="Pfam" id="PF00175">
    <property type="entry name" value="NAD_binding_1"/>
    <property type="match status" value="1"/>
</dbReference>
<dbReference type="GO" id="GO:0003958">
    <property type="term" value="F:NADPH-hemoprotein reductase activity"/>
    <property type="evidence" value="ECO:0007669"/>
    <property type="project" value="TreeGrafter"/>
</dbReference>
<evidence type="ECO:0000313" key="7">
    <source>
        <dbReference type="EMBL" id="UJO19444.1"/>
    </source>
</evidence>
<dbReference type="PANTHER" id="PTHR19384">
    <property type="entry name" value="NITRIC OXIDE SYNTHASE-RELATED"/>
    <property type="match status" value="1"/>
</dbReference>
<evidence type="ECO:0000256" key="4">
    <source>
        <dbReference type="SAM" id="Phobius"/>
    </source>
</evidence>
<accession>A0A9Q8PBI3</accession>
<evidence type="ECO:0000256" key="2">
    <source>
        <dbReference type="ARBA" id="ARBA00022630"/>
    </source>
</evidence>
<evidence type="ECO:0000256" key="3">
    <source>
        <dbReference type="ARBA" id="ARBA00022827"/>
    </source>
</evidence>
<keyword evidence="3" id="KW-0274">FAD</keyword>
<reference evidence="7" key="1">
    <citation type="submission" date="2021-12" db="EMBL/GenBank/DDBJ databases">
        <authorList>
            <person name="Zaccaron A."/>
            <person name="Stergiopoulos I."/>
        </authorList>
    </citation>
    <scope>NUCLEOTIDE SEQUENCE</scope>
    <source>
        <strain evidence="7">Race5_Kim</strain>
    </source>
</reference>
<keyword evidence="8" id="KW-1185">Reference proteome</keyword>
<dbReference type="PRINTS" id="PR00371">
    <property type="entry name" value="FPNCR"/>
</dbReference>
<dbReference type="EMBL" id="CP090168">
    <property type="protein sequence ID" value="UJO19444.1"/>
    <property type="molecule type" value="Genomic_DNA"/>
</dbReference>
<dbReference type="InterPro" id="IPR003097">
    <property type="entry name" value="CysJ-like_FAD-binding"/>
</dbReference>
<evidence type="ECO:0000259" key="5">
    <source>
        <dbReference type="Pfam" id="PF00175"/>
    </source>
</evidence>
<dbReference type="GO" id="GO:0005829">
    <property type="term" value="C:cytosol"/>
    <property type="evidence" value="ECO:0007669"/>
    <property type="project" value="TreeGrafter"/>
</dbReference>
<dbReference type="KEGG" id="ffu:CLAFUR5_06838"/>
<feature type="domain" description="Sulfite reductase [NADPH] flavoprotein alpha-component-like FAD-binding" evidence="6">
    <location>
        <begin position="1"/>
        <end position="42"/>
    </location>
</feature>
<dbReference type="RefSeq" id="XP_047763810.1">
    <property type="nucleotide sequence ID" value="XM_047905986.1"/>
</dbReference>
<dbReference type="InterPro" id="IPR001433">
    <property type="entry name" value="OxRdtase_FAD/NAD-bd"/>
</dbReference>
<reference evidence="7" key="2">
    <citation type="journal article" date="2022" name="Microb. Genom.">
        <title>A chromosome-scale genome assembly of the tomato pathogen Cladosporium fulvum reveals a compartmentalized genome architecture and the presence of a dispensable chromosome.</title>
        <authorList>
            <person name="Zaccaron A.Z."/>
            <person name="Chen L.H."/>
            <person name="Samaras A."/>
            <person name="Stergiopoulos I."/>
        </authorList>
    </citation>
    <scope>NUCLEOTIDE SEQUENCE</scope>
    <source>
        <strain evidence="7">Race5_Kim</strain>
    </source>
</reference>
<dbReference type="SUPFAM" id="SSF63380">
    <property type="entry name" value="Riboflavin synthase domain-like"/>
    <property type="match status" value="1"/>
</dbReference>
<dbReference type="Gene3D" id="2.40.30.10">
    <property type="entry name" value="Translation factors"/>
    <property type="match status" value="1"/>
</dbReference>
<dbReference type="SUPFAM" id="SSF52343">
    <property type="entry name" value="Ferredoxin reductase-like, C-terminal NADP-linked domain"/>
    <property type="match status" value="1"/>
</dbReference>
<dbReference type="Gene3D" id="3.40.50.80">
    <property type="entry name" value="Nucleotide-binding domain of ferredoxin-NADP reductase (FNR) module"/>
    <property type="match status" value="1"/>
</dbReference>
<dbReference type="PANTHER" id="PTHR19384:SF108">
    <property type="entry name" value="NADPH--CYTOCHROME P450 REDUCTASE"/>
    <property type="match status" value="1"/>
</dbReference>
<comment type="cofactor">
    <cofactor evidence="1">
        <name>FAD</name>
        <dbReference type="ChEBI" id="CHEBI:57692"/>
    </cofactor>
</comment>
<dbReference type="Pfam" id="PF00667">
    <property type="entry name" value="FAD_binding_1"/>
    <property type="match status" value="1"/>
</dbReference>
<dbReference type="OrthoDB" id="3633599at2759"/>
<feature type="transmembrane region" description="Helical" evidence="4">
    <location>
        <begin position="76"/>
        <end position="96"/>
    </location>
</feature>
<organism evidence="7 8">
    <name type="scientific">Passalora fulva</name>
    <name type="common">Tomato leaf mold</name>
    <name type="synonym">Cladosporium fulvum</name>
    <dbReference type="NCBI Taxonomy" id="5499"/>
    <lineage>
        <taxon>Eukaryota</taxon>
        <taxon>Fungi</taxon>
        <taxon>Dikarya</taxon>
        <taxon>Ascomycota</taxon>
        <taxon>Pezizomycotina</taxon>
        <taxon>Dothideomycetes</taxon>
        <taxon>Dothideomycetidae</taxon>
        <taxon>Mycosphaerellales</taxon>
        <taxon>Mycosphaerellaceae</taxon>
        <taxon>Fulvia</taxon>
    </lineage>
</organism>
<dbReference type="AlphaFoldDB" id="A0A9Q8PBI3"/>
<proteinExistence type="predicted"/>
<dbReference type="GO" id="GO:0050660">
    <property type="term" value="F:flavin adenine dinucleotide binding"/>
    <property type="evidence" value="ECO:0007669"/>
    <property type="project" value="TreeGrafter"/>
</dbReference>
<dbReference type="GeneID" id="71986716"/>
<feature type="domain" description="Oxidoreductase FAD/NAD(P)-binding" evidence="5">
    <location>
        <begin position="82"/>
        <end position="132"/>
    </location>
</feature>
<evidence type="ECO:0000313" key="8">
    <source>
        <dbReference type="Proteomes" id="UP000756132"/>
    </source>
</evidence>
<keyword evidence="2" id="KW-0285">Flavoprotein</keyword>
<evidence type="ECO:0000259" key="6">
    <source>
        <dbReference type="Pfam" id="PF00667"/>
    </source>
</evidence>
<dbReference type="InterPro" id="IPR017938">
    <property type="entry name" value="Riboflavin_synthase-like_b-brl"/>
</dbReference>
<keyword evidence="4" id="KW-0812">Transmembrane</keyword>
<sequence>MQPRYYSISSSSIVHAHQIAITAVVSDKRMAGEAVIPGLCTNHLLGLQKSFLGQEGTETRVNAHVRKSTFKTPANMAAPIVMVAAGMGVAPFRAFLQERARMQRMGREIGRTVLFFGCRNERQDFLYCEELTICAIVGNTTAREWFRPYTSGLFIPSVD</sequence>
<protein>
    <submittedName>
        <fullName evidence="7">NADPH--cytochrome P450 reductase</fullName>
    </submittedName>
</protein>
<name>A0A9Q8PBI3_PASFU</name>
<keyword evidence="4" id="KW-1133">Transmembrane helix</keyword>
<keyword evidence="4" id="KW-0472">Membrane</keyword>
<gene>
    <name evidence="7" type="ORF">CLAFUR5_06838</name>
</gene>
<dbReference type="InterPro" id="IPR001709">
    <property type="entry name" value="Flavoprot_Pyr_Nucl_cyt_Rdtase"/>
</dbReference>
<dbReference type="GO" id="GO:0010181">
    <property type="term" value="F:FMN binding"/>
    <property type="evidence" value="ECO:0007669"/>
    <property type="project" value="TreeGrafter"/>
</dbReference>
<dbReference type="InterPro" id="IPR039261">
    <property type="entry name" value="FNR_nucleotide-bd"/>
</dbReference>
<evidence type="ECO:0000256" key="1">
    <source>
        <dbReference type="ARBA" id="ARBA00001974"/>
    </source>
</evidence>